<dbReference type="Proteomes" id="UP000316225">
    <property type="component" value="Unassembled WGS sequence"/>
</dbReference>
<proteinExistence type="predicted"/>
<evidence type="ECO:0000313" key="3">
    <source>
        <dbReference type="Proteomes" id="UP000316225"/>
    </source>
</evidence>
<dbReference type="AlphaFoldDB" id="A0A562NT06"/>
<organism evidence="2 3">
    <name type="scientific">Paracoccus sulfuroxidans</name>
    <dbReference type="NCBI Taxonomy" id="384678"/>
    <lineage>
        <taxon>Bacteria</taxon>
        <taxon>Pseudomonadati</taxon>
        <taxon>Pseudomonadota</taxon>
        <taxon>Alphaproteobacteria</taxon>
        <taxon>Rhodobacterales</taxon>
        <taxon>Paracoccaceae</taxon>
        <taxon>Paracoccus</taxon>
    </lineage>
</organism>
<gene>
    <name evidence="2" type="ORF">IQ24_01711</name>
</gene>
<protein>
    <submittedName>
        <fullName evidence="2">DNA binding protein with HTH domain</fullName>
    </submittedName>
</protein>
<reference evidence="2 3" key="1">
    <citation type="journal article" date="2015" name="Stand. Genomic Sci.">
        <title>Genomic Encyclopedia of Bacterial and Archaeal Type Strains, Phase III: the genomes of soil and plant-associated and newly described type strains.</title>
        <authorList>
            <person name="Whitman W.B."/>
            <person name="Woyke T."/>
            <person name="Klenk H.P."/>
            <person name="Zhou Y."/>
            <person name="Lilburn T.G."/>
            <person name="Beck B.J."/>
            <person name="De Vos P."/>
            <person name="Vandamme P."/>
            <person name="Eisen J.A."/>
            <person name="Garrity G."/>
            <person name="Hugenholtz P."/>
            <person name="Kyrpides N.C."/>
        </authorList>
    </citation>
    <scope>NUCLEOTIDE SEQUENCE [LARGE SCALE GENOMIC DNA]</scope>
    <source>
        <strain evidence="2 3">CGMCC 1.5364</strain>
    </source>
</reference>
<evidence type="ECO:0000313" key="2">
    <source>
        <dbReference type="EMBL" id="TWI35201.1"/>
    </source>
</evidence>
<feature type="domain" description="HTH DNA binding" evidence="1">
    <location>
        <begin position="271"/>
        <end position="323"/>
    </location>
</feature>
<name>A0A562NT06_9RHOB</name>
<dbReference type="EMBL" id="VLKU01000004">
    <property type="protein sequence ID" value="TWI35201.1"/>
    <property type="molecule type" value="Genomic_DNA"/>
</dbReference>
<dbReference type="Pfam" id="PF11972">
    <property type="entry name" value="HTH_13"/>
    <property type="match status" value="1"/>
</dbReference>
<comment type="caution">
    <text evidence="2">The sequence shown here is derived from an EMBL/GenBank/DDBJ whole genome shotgun (WGS) entry which is preliminary data.</text>
</comment>
<evidence type="ECO:0000259" key="1">
    <source>
        <dbReference type="Pfam" id="PF11972"/>
    </source>
</evidence>
<dbReference type="InterPro" id="IPR021068">
    <property type="entry name" value="HTH_DNA-bd"/>
</dbReference>
<accession>A0A562NT06</accession>
<sequence length="327" mass="35990">MVQTEDEIGDWPLPRAGEQDLLDAAPWLSRQSALTLPLADAALAVGRLDADLAGLDETRRAGFLRRLALAEVEALLWVLGRPLARDEIGRDLMDARATSDLEAMRFARWAIRRLEGQGGESLRDFLGLHSQPPTGAAMPRLTGDSFDDAALVFAEAMGHAQGLHPLSRAPFALLAWRMTELSPPEEATAEALVWIARDMARGCEALTFLPIAAETRRTRSDAGPVEGRMEAHLTALTAGARAARLLLRRVDEWQDRALRATQPVKGNSPARVIEVLAAHPLVSAPDVEKATGLSRITSERMLNRLEDLQQIREITGTRRFRLWTARL</sequence>
<dbReference type="RefSeq" id="WP_145397497.1">
    <property type="nucleotide sequence ID" value="NZ_VLKU01000004.1"/>
</dbReference>
<dbReference type="OrthoDB" id="8455637at2"/>
<keyword evidence="3" id="KW-1185">Reference proteome</keyword>